<evidence type="ECO:0000256" key="3">
    <source>
        <dbReference type="ARBA" id="ARBA00022840"/>
    </source>
</evidence>
<evidence type="ECO:0000259" key="4">
    <source>
        <dbReference type="PROSITE" id="PS50893"/>
    </source>
</evidence>
<keyword evidence="3 5" id="KW-0067">ATP-binding</keyword>
<dbReference type="InterPro" id="IPR050166">
    <property type="entry name" value="ABC_transporter_ATP-bind"/>
</dbReference>
<dbReference type="EMBL" id="BAAACF010000006">
    <property type="protein sequence ID" value="GAA0729181.1"/>
    <property type="molecule type" value="Genomic_DNA"/>
</dbReference>
<dbReference type="PROSITE" id="PS00211">
    <property type="entry name" value="ABC_TRANSPORTER_1"/>
    <property type="match status" value="1"/>
</dbReference>
<keyword evidence="6" id="KW-1185">Reference proteome</keyword>
<keyword evidence="1" id="KW-0813">Transport</keyword>
<evidence type="ECO:0000256" key="1">
    <source>
        <dbReference type="ARBA" id="ARBA00022448"/>
    </source>
</evidence>
<dbReference type="GO" id="GO:0005524">
    <property type="term" value="F:ATP binding"/>
    <property type="evidence" value="ECO:0007669"/>
    <property type="project" value="UniProtKB-KW"/>
</dbReference>
<dbReference type="SUPFAM" id="SSF52540">
    <property type="entry name" value="P-loop containing nucleoside triphosphate hydrolases"/>
    <property type="match status" value="1"/>
</dbReference>
<dbReference type="Proteomes" id="UP001500339">
    <property type="component" value="Unassembled WGS sequence"/>
</dbReference>
<dbReference type="SMART" id="SM00382">
    <property type="entry name" value="AAA"/>
    <property type="match status" value="1"/>
</dbReference>
<dbReference type="Pfam" id="PF00005">
    <property type="entry name" value="ABC_tran"/>
    <property type="match status" value="1"/>
</dbReference>
<reference evidence="5 6" key="1">
    <citation type="journal article" date="2019" name="Int. J. Syst. Evol. Microbiol.">
        <title>The Global Catalogue of Microorganisms (GCM) 10K type strain sequencing project: providing services to taxonomists for standard genome sequencing and annotation.</title>
        <authorList>
            <consortium name="The Broad Institute Genomics Platform"/>
            <consortium name="The Broad Institute Genome Sequencing Center for Infectious Disease"/>
            <person name="Wu L."/>
            <person name="Ma J."/>
        </authorList>
    </citation>
    <scope>NUCLEOTIDE SEQUENCE [LARGE SCALE GENOMIC DNA]</scope>
    <source>
        <strain evidence="5 6">JCM 1405</strain>
    </source>
</reference>
<dbReference type="Gene3D" id="3.40.50.300">
    <property type="entry name" value="P-loop containing nucleotide triphosphate hydrolases"/>
    <property type="match status" value="1"/>
</dbReference>
<evidence type="ECO:0000313" key="5">
    <source>
        <dbReference type="EMBL" id="GAA0729181.1"/>
    </source>
</evidence>
<dbReference type="RefSeq" id="WP_343770800.1">
    <property type="nucleotide sequence ID" value="NZ_BAAACF010000006.1"/>
</dbReference>
<dbReference type="InterPro" id="IPR027417">
    <property type="entry name" value="P-loop_NTPase"/>
</dbReference>
<dbReference type="InterPro" id="IPR003593">
    <property type="entry name" value="AAA+_ATPase"/>
</dbReference>
<protein>
    <submittedName>
        <fullName evidence="5">ABC transporter ATP-binding protein</fullName>
    </submittedName>
</protein>
<organism evidence="5 6">
    <name type="scientific">Clostridium malenominatum</name>
    <dbReference type="NCBI Taxonomy" id="1539"/>
    <lineage>
        <taxon>Bacteria</taxon>
        <taxon>Bacillati</taxon>
        <taxon>Bacillota</taxon>
        <taxon>Clostridia</taxon>
        <taxon>Eubacteriales</taxon>
        <taxon>Clostridiaceae</taxon>
        <taxon>Clostridium</taxon>
    </lineage>
</organism>
<dbReference type="PANTHER" id="PTHR42788">
    <property type="entry name" value="TAURINE IMPORT ATP-BINDING PROTEIN-RELATED"/>
    <property type="match status" value="1"/>
</dbReference>
<comment type="caution">
    <text evidence="5">The sequence shown here is derived from an EMBL/GenBank/DDBJ whole genome shotgun (WGS) entry which is preliminary data.</text>
</comment>
<accession>A0ABN1J594</accession>
<keyword evidence="2" id="KW-0547">Nucleotide-binding</keyword>
<name>A0ABN1J594_9CLOT</name>
<proteinExistence type="predicted"/>
<dbReference type="InterPro" id="IPR003439">
    <property type="entry name" value="ABC_transporter-like_ATP-bd"/>
</dbReference>
<gene>
    <name evidence="5" type="ORF">GCM10008905_28860</name>
</gene>
<evidence type="ECO:0000256" key="2">
    <source>
        <dbReference type="ARBA" id="ARBA00022741"/>
    </source>
</evidence>
<evidence type="ECO:0000313" key="6">
    <source>
        <dbReference type="Proteomes" id="UP001500339"/>
    </source>
</evidence>
<dbReference type="PANTHER" id="PTHR42788:SF13">
    <property type="entry name" value="ALIPHATIC SULFONATES IMPORT ATP-BINDING PROTEIN SSUB"/>
    <property type="match status" value="1"/>
</dbReference>
<sequence length="251" mass="28533">MENKNCLSIKNLQKTYKSMLGKETIALKDINIDIKNGEFVSIIGPSGCGKSTLLKIVSNLEKYSGGTIEFNENLKGNEHIGFVFQDSVLLPWKTVLENAMFPLKIKNMANEERLKYLDELLEVAGLSDFKNSLPRELSGGMRQRVSIVRSLSYDPQLLLMDEPFGALDAMTRDTLNIQLLKIWEKTKKTILFVTHSIDEAVMLSDRVVVMSARPGEIKEIINIDLERPRTAEVRNTEKFNEYSKYLREVLG</sequence>
<feature type="domain" description="ABC transporter" evidence="4">
    <location>
        <begin position="7"/>
        <end position="233"/>
    </location>
</feature>
<dbReference type="InterPro" id="IPR017871">
    <property type="entry name" value="ABC_transporter-like_CS"/>
</dbReference>
<dbReference type="CDD" id="cd03293">
    <property type="entry name" value="ABC_NrtD_SsuB_transporters"/>
    <property type="match status" value="1"/>
</dbReference>
<dbReference type="PROSITE" id="PS50893">
    <property type="entry name" value="ABC_TRANSPORTER_2"/>
    <property type="match status" value="1"/>
</dbReference>